<feature type="region of interest" description="Disordered" evidence="1">
    <location>
        <begin position="269"/>
        <end position="288"/>
    </location>
</feature>
<dbReference type="InterPro" id="IPR002104">
    <property type="entry name" value="Integrase_catalytic"/>
</dbReference>
<dbReference type="Proteomes" id="UP000700815">
    <property type="component" value="Unassembled WGS sequence"/>
</dbReference>
<dbReference type="Pfam" id="PF00589">
    <property type="entry name" value="Phage_integrase"/>
    <property type="match status" value="1"/>
</dbReference>
<feature type="compositionally biased region" description="Polar residues" evidence="1">
    <location>
        <begin position="277"/>
        <end position="288"/>
    </location>
</feature>
<dbReference type="PROSITE" id="PS51898">
    <property type="entry name" value="TYR_RECOMBINASE"/>
    <property type="match status" value="1"/>
</dbReference>
<evidence type="ECO:0000259" key="2">
    <source>
        <dbReference type="PROSITE" id="PS51898"/>
    </source>
</evidence>
<gene>
    <name evidence="3" type="ORF">KIH79_05435</name>
</gene>
<evidence type="ECO:0000256" key="1">
    <source>
        <dbReference type="SAM" id="MobiDB-lite"/>
    </source>
</evidence>
<comment type="caution">
    <text evidence="3">The sequence shown here is derived from an EMBL/GenBank/DDBJ whole genome shotgun (WGS) entry which is preliminary data.</text>
</comment>
<dbReference type="InterPro" id="IPR050090">
    <property type="entry name" value="Tyrosine_recombinase_XerCD"/>
</dbReference>
<dbReference type="RefSeq" id="WP_219058470.1">
    <property type="nucleotide sequence ID" value="NZ_JAHBBH010000011.1"/>
</dbReference>
<proteinExistence type="predicted"/>
<reference evidence="3 4" key="1">
    <citation type="submission" date="2021-05" db="EMBL/GenBank/DDBJ databases">
        <title>Phylogenetic classification of ten novel species belonging to the genus Bifidobacterium comprising B. colchicus sp. nov., B. abeli sp. nov., B. bicoloris sp. nov., B. guerezis sp. nov., B. rosaliae sp. nov., B. santillanensis sp. nov., B. argentati sp. nov., B. amazzoni sp. nov., B. pluviali sp. nov., and B. pinnaculum sp. nov.</title>
        <authorList>
            <person name="Lugli G.A."/>
            <person name="Ruiz Garcia L."/>
            <person name="Margolles A."/>
            <person name="Ventura M."/>
        </authorList>
    </citation>
    <scope>NUCLEOTIDE SEQUENCE [LARGE SCALE GENOMIC DNA]</scope>
    <source>
        <strain evidence="3 4">82T10</strain>
    </source>
</reference>
<evidence type="ECO:0000313" key="4">
    <source>
        <dbReference type="Proteomes" id="UP000700815"/>
    </source>
</evidence>
<dbReference type="PANTHER" id="PTHR30349:SF64">
    <property type="entry name" value="PROPHAGE INTEGRASE INTD-RELATED"/>
    <property type="match status" value="1"/>
</dbReference>
<name>A0ABS6WED5_9BIFI</name>
<dbReference type="Pfam" id="PF14659">
    <property type="entry name" value="Phage_int_SAM_3"/>
    <property type="match status" value="1"/>
</dbReference>
<keyword evidence="4" id="KW-1185">Reference proteome</keyword>
<organism evidence="3 4">
    <name type="scientific">Bifidobacterium miconis</name>
    <dbReference type="NCBI Taxonomy" id="2834435"/>
    <lineage>
        <taxon>Bacteria</taxon>
        <taxon>Bacillati</taxon>
        <taxon>Actinomycetota</taxon>
        <taxon>Actinomycetes</taxon>
        <taxon>Bifidobacteriales</taxon>
        <taxon>Bifidobacteriaceae</taxon>
        <taxon>Bifidobacterium</taxon>
    </lineage>
</organism>
<feature type="domain" description="Tyr recombinase" evidence="2">
    <location>
        <begin position="209"/>
        <end position="402"/>
    </location>
</feature>
<sequence length="499" mass="56048">MPRQTRRKRRSFGSVEEKTKNGRKYLYYSFKTPVWAFSKWPELNLGDRQWHSVTPGNEYEGEAWLAAAQKAIKAETWVPDKLREDKERRESITFRQYAVPWVENRKKANGDDLKQTAKQKYRESLDLYLLDYFGDMRMTTIKPKDVQRWWDTFKPARLDADLEDRRYHVYKHLKTIMASAATEPVDDAGNTLIAVNPCQIKAARPKPKHTPIRPTAAQLDAFLTELPEWARVVAMICDVAGLREGEALGLCRRHIDLEGLTIHVEQQAQRVPDGNGKHSTQITTPKTASSIRDVRITRALADTLRNWMDTHGITVPAAPLFVSPRTGRQLYPQNYRGAVARARKKVPGLESMRPHDLRKDALSRMTEAGATVSEVMRQGGHTSMSVASIYQTTGDHLGEVIDRMDADTLASVPSEDATFDGTVTIPLADRQANQPDNNASATAAQSDNELVALAGVLADMPIFERVTVLRSLPINRRAAVVGVLSDAVRVETLTELLKG</sequence>
<dbReference type="InterPro" id="IPR004107">
    <property type="entry name" value="Integrase_SAM-like_N"/>
</dbReference>
<dbReference type="PANTHER" id="PTHR30349">
    <property type="entry name" value="PHAGE INTEGRASE-RELATED"/>
    <property type="match status" value="1"/>
</dbReference>
<dbReference type="EMBL" id="JAHBBH010000011">
    <property type="protein sequence ID" value="MBW3092393.1"/>
    <property type="molecule type" value="Genomic_DNA"/>
</dbReference>
<protein>
    <submittedName>
        <fullName evidence="3">Tyrosine-type recombinase/integrase family protein</fullName>
    </submittedName>
</protein>
<evidence type="ECO:0000313" key="3">
    <source>
        <dbReference type="EMBL" id="MBW3092393.1"/>
    </source>
</evidence>
<accession>A0ABS6WED5</accession>